<evidence type="ECO:0000313" key="2">
    <source>
        <dbReference type="Proteomes" id="UP000826212"/>
    </source>
</evidence>
<proteinExistence type="predicted"/>
<organism evidence="1 2">
    <name type="scientific">Halosquirtibacter laminarini</name>
    <dbReference type="NCBI Taxonomy" id="3374600"/>
    <lineage>
        <taxon>Bacteria</taxon>
        <taxon>Pseudomonadati</taxon>
        <taxon>Bacteroidota</taxon>
        <taxon>Bacteroidia</taxon>
        <taxon>Marinilabiliales</taxon>
        <taxon>Prolixibacteraceae</taxon>
        <taxon>Halosquirtibacter</taxon>
    </lineage>
</organism>
<dbReference type="EMBL" id="CP081303">
    <property type="protein sequence ID" value="QZE14379.1"/>
    <property type="molecule type" value="Genomic_DNA"/>
</dbReference>
<dbReference type="Proteomes" id="UP000826212">
    <property type="component" value="Chromosome"/>
</dbReference>
<reference evidence="1" key="1">
    <citation type="submission" date="2021-08" db="EMBL/GenBank/DDBJ databases">
        <title>Novel anaerobic bacterium isolated from sea squirt in East Sea, Republic of Korea.</title>
        <authorList>
            <person name="Nguyen T.H."/>
            <person name="Li Z."/>
            <person name="Lee Y.-J."/>
            <person name="Ko J."/>
            <person name="Kim S.-G."/>
        </authorList>
    </citation>
    <scope>NUCLEOTIDE SEQUENCE</scope>
    <source>
        <strain evidence="1">KCTC 25031</strain>
    </source>
</reference>
<accession>A0AC61NR32</accession>
<name>A0AC61NR32_9BACT</name>
<keyword evidence="2" id="KW-1185">Reference proteome</keyword>
<evidence type="ECO:0000313" key="1">
    <source>
        <dbReference type="EMBL" id="QZE14379.1"/>
    </source>
</evidence>
<protein>
    <submittedName>
        <fullName evidence="1">Uncharacterized protein</fullName>
    </submittedName>
</protein>
<gene>
    <name evidence="1" type="ORF">K4L44_00295</name>
</gene>
<sequence length="550" mass="60771">MKPMVQMNTPGVYVVEKSAFPNSVVAVETAVPVFIGYTEKARNGGKSLTNLPFKVNSMAEFIEYFGSAPIAKFDIKSKDIGPKEKKPAEEKKDGGDDPVTPNNEEGKISLDITDYSITRSSTPYVLYYSMLLFYQNGGGPCYILSVGDYNSDPSADHFIAGIDLLLKEQEPTMIVMPELVMLTSEKDVYKVQQHALMHCGDKVKSRVAILDVFNGYLGRDDASGDVIENFRTGVGINNLDWGAAYYPWINTSLVSENSLSFININDESREVLVNILNRELLAPIESNIQTIGTLESPTTQDVTQKQKLQNVQNQYKKLLDAVKELHPHIDAQFDAINKTLIKMSPIFNTILKEINEKINLLPPSGAMAGIFSMVDHGRGVWKAPANVSLNSVVSPAVNLTHYDQEDLNVPLSGKAINAIRSFVGEGTLVWGARTMDGNSLDWRYINVRRTMIMIEQSIKTAAKAYVFEPNVANTWVTMKGMIRNFLTGIWKQGGLAGSSPEEAFSVSIGLGETMTPNDILEGIMRVTVLVAVTRPAEFIEITFTQQTQKS</sequence>